<dbReference type="Gene3D" id="2.60.120.470">
    <property type="entry name" value="PITH domain"/>
    <property type="match status" value="1"/>
</dbReference>
<organism evidence="4 5">
    <name type="scientific">Rickenella mellea</name>
    <dbReference type="NCBI Taxonomy" id="50990"/>
    <lineage>
        <taxon>Eukaryota</taxon>
        <taxon>Fungi</taxon>
        <taxon>Dikarya</taxon>
        <taxon>Basidiomycota</taxon>
        <taxon>Agaricomycotina</taxon>
        <taxon>Agaricomycetes</taxon>
        <taxon>Hymenochaetales</taxon>
        <taxon>Rickenellaceae</taxon>
        <taxon>Rickenella</taxon>
    </lineage>
</organism>
<dbReference type="GO" id="GO:0005737">
    <property type="term" value="C:cytoplasm"/>
    <property type="evidence" value="ECO:0007669"/>
    <property type="project" value="UniProtKB-ARBA"/>
</dbReference>
<evidence type="ECO:0000313" key="4">
    <source>
        <dbReference type="EMBL" id="TDL26323.1"/>
    </source>
</evidence>
<sequence length="218" mass="24316">MPHDHDHSCSGEAHDHDHDHDHHGSAQTDPADNLFPYIDRSNVIALNCDVDNPGMKVIKPWHERRDESQFIESDADDQMIVRIPFSGSVNLHSVLLKCGPGDQTAEKICLFANKDNLDFSDTAGEKPSQVFDNVPQSTEVGEYTVKRAIFSNVSSITLFFPGAQGAENLRIYYIGMRGIWSERKREPVITVYETQANLADHEKIQGTDSGMSGMRFGA</sequence>
<evidence type="ECO:0000313" key="5">
    <source>
        <dbReference type="Proteomes" id="UP000294933"/>
    </source>
</evidence>
<dbReference type="InterPro" id="IPR008979">
    <property type="entry name" value="Galactose-bd-like_sf"/>
</dbReference>
<dbReference type="Proteomes" id="UP000294933">
    <property type="component" value="Unassembled WGS sequence"/>
</dbReference>
<dbReference type="PANTHER" id="PTHR12175:SF1">
    <property type="entry name" value="PITH DOMAIN-CONTAINING PROTEIN 1"/>
    <property type="match status" value="1"/>
</dbReference>
<feature type="region of interest" description="Disordered" evidence="2">
    <location>
        <begin position="1"/>
        <end position="33"/>
    </location>
</feature>
<evidence type="ECO:0000256" key="2">
    <source>
        <dbReference type="SAM" id="MobiDB-lite"/>
    </source>
</evidence>
<dbReference type="EMBL" id="ML170162">
    <property type="protein sequence ID" value="TDL26323.1"/>
    <property type="molecule type" value="Genomic_DNA"/>
</dbReference>
<feature type="domain" description="PITH" evidence="3">
    <location>
        <begin position="23"/>
        <end position="196"/>
    </location>
</feature>
<dbReference type="OrthoDB" id="2635at2759"/>
<keyword evidence="5" id="KW-1185">Reference proteome</keyword>
<feature type="compositionally biased region" description="Basic and acidic residues" evidence="2">
    <location>
        <begin position="1"/>
        <end position="24"/>
    </location>
</feature>
<dbReference type="PROSITE" id="PS51532">
    <property type="entry name" value="PITH"/>
    <property type="match status" value="1"/>
</dbReference>
<protein>
    <submittedName>
        <fullName evidence="4">DUF1000-domain-containing protein</fullName>
    </submittedName>
</protein>
<dbReference type="SUPFAM" id="SSF49785">
    <property type="entry name" value="Galactose-binding domain-like"/>
    <property type="match status" value="1"/>
</dbReference>
<dbReference type="InterPro" id="IPR037047">
    <property type="entry name" value="PITH_dom_sf"/>
</dbReference>
<evidence type="ECO:0000259" key="3">
    <source>
        <dbReference type="PROSITE" id="PS51532"/>
    </source>
</evidence>
<accession>A0A4Y7QF79</accession>
<dbReference type="Pfam" id="PF06201">
    <property type="entry name" value="PITH"/>
    <property type="match status" value="1"/>
</dbReference>
<evidence type="ECO:0000256" key="1">
    <source>
        <dbReference type="ARBA" id="ARBA00025788"/>
    </source>
</evidence>
<dbReference type="PANTHER" id="PTHR12175">
    <property type="entry name" value="AD039 HT014 THIOREDOXIN FAMILY TRP26"/>
    <property type="match status" value="1"/>
</dbReference>
<dbReference type="InterPro" id="IPR010400">
    <property type="entry name" value="PITH_dom"/>
</dbReference>
<dbReference type="InterPro" id="IPR045099">
    <property type="entry name" value="PITH1-like"/>
</dbReference>
<dbReference type="VEuPathDB" id="FungiDB:BD410DRAFT_784425"/>
<dbReference type="AlphaFoldDB" id="A0A4Y7QF79"/>
<proteinExistence type="inferred from homology"/>
<comment type="similarity">
    <text evidence="1">Belongs to the PITHD1 family.</text>
</comment>
<reference evidence="4 5" key="1">
    <citation type="submission" date="2018-06" db="EMBL/GenBank/DDBJ databases">
        <title>A transcriptomic atlas of mushroom development highlights an independent origin of complex multicellularity.</title>
        <authorList>
            <consortium name="DOE Joint Genome Institute"/>
            <person name="Krizsan K."/>
            <person name="Almasi E."/>
            <person name="Merenyi Z."/>
            <person name="Sahu N."/>
            <person name="Viragh M."/>
            <person name="Koszo T."/>
            <person name="Mondo S."/>
            <person name="Kiss B."/>
            <person name="Balint B."/>
            <person name="Kues U."/>
            <person name="Barry K."/>
            <person name="Hegedus J.C."/>
            <person name="Henrissat B."/>
            <person name="Johnson J."/>
            <person name="Lipzen A."/>
            <person name="Ohm R."/>
            <person name="Nagy I."/>
            <person name="Pangilinan J."/>
            <person name="Yan J."/>
            <person name="Xiong Y."/>
            <person name="Grigoriev I.V."/>
            <person name="Hibbett D.S."/>
            <person name="Nagy L.G."/>
        </authorList>
    </citation>
    <scope>NUCLEOTIDE SEQUENCE [LARGE SCALE GENOMIC DNA]</scope>
    <source>
        <strain evidence="4 5">SZMC22713</strain>
    </source>
</reference>
<dbReference type="GO" id="GO:0005634">
    <property type="term" value="C:nucleus"/>
    <property type="evidence" value="ECO:0007669"/>
    <property type="project" value="TreeGrafter"/>
</dbReference>
<gene>
    <name evidence="4" type="ORF">BD410DRAFT_784425</name>
</gene>
<name>A0A4Y7QF79_9AGAM</name>